<reference evidence="4" key="1">
    <citation type="journal article" date="2014" name="Front. Microbiol.">
        <title>High frequency of phylogenetically diverse reductive dehalogenase-homologous genes in deep subseafloor sedimentary metagenomes.</title>
        <authorList>
            <person name="Kawai M."/>
            <person name="Futagami T."/>
            <person name="Toyoda A."/>
            <person name="Takaki Y."/>
            <person name="Nishi S."/>
            <person name="Hori S."/>
            <person name="Arai W."/>
            <person name="Tsubouchi T."/>
            <person name="Morono Y."/>
            <person name="Uchiyama I."/>
            <person name="Ito T."/>
            <person name="Fujiyama A."/>
            <person name="Inagaki F."/>
            <person name="Takami H."/>
        </authorList>
    </citation>
    <scope>NUCLEOTIDE SEQUENCE</scope>
    <source>
        <strain evidence="4">Expedition CK06-06</strain>
    </source>
</reference>
<dbReference type="Pfam" id="PF00202">
    <property type="entry name" value="Aminotran_3"/>
    <property type="match status" value="1"/>
</dbReference>
<evidence type="ECO:0000313" key="4">
    <source>
        <dbReference type="EMBL" id="GAH48357.1"/>
    </source>
</evidence>
<comment type="cofactor">
    <cofactor evidence="1">
        <name>pyridoxal 5'-phosphate</name>
        <dbReference type="ChEBI" id="CHEBI:597326"/>
    </cofactor>
</comment>
<dbReference type="InterPro" id="IPR049704">
    <property type="entry name" value="Aminotrans_3_PPA_site"/>
</dbReference>
<organism evidence="4">
    <name type="scientific">marine sediment metagenome</name>
    <dbReference type="NCBI Taxonomy" id="412755"/>
    <lineage>
        <taxon>unclassified sequences</taxon>
        <taxon>metagenomes</taxon>
        <taxon>ecological metagenomes</taxon>
    </lineage>
</organism>
<dbReference type="InterPro" id="IPR050103">
    <property type="entry name" value="Class-III_PLP-dep_AT"/>
</dbReference>
<dbReference type="InterPro" id="IPR015421">
    <property type="entry name" value="PyrdxlP-dep_Trfase_major"/>
</dbReference>
<feature type="non-terminal residue" evidence="4">
    <location>
        <position position="1"/>
    </location>
</feature>
<dbReference type="EMBL" id="BARU01021650">
    <property type="protein sequence ID" value="GAH48357.1"/>
    <property type="molecule type" value="Genomic_DNA"/>
</dbReference>
<gene>
    <name evidence="4" type="ORF">S03H2_35402</name>
</gene>
<comment type="caution">
    <text evidence="4">The sequence shown here is derived from an EMBL/GenBank/DDBJ whole genome shotgun (WGS) entry which is preliminary data.</text>
</comment>
<sequence length="212" mass="23437">YIIPPPEFFPKLKKLADKYGILMIDDEVQVGCGRTGRFLAIEHWNVVPDMVTLGKAIAGGLPLSIAAPRTDLMDLPPGSHCVTTGGNPVSCATAIAFLDILSKENLMERAAQLGDYTIKRLKEMQERYEIIGDVRGKGLAICIELVKNRKTKEPIDSKEFIGRMFRKGVLMVSGGVGVRIFPPLTIPKEMMDSGLEILESTIKEINEEYCKL</sequence>
<evidence type="ECO:0000256" key="2">
    <source>
        <dbReference type="ARBA" id="ARBA00008954"/>
    </source>
</evidence>
<dbReference type="Gene3D" id="3.40.640.10">
    <property type="entry name" value="Type I PLP-dependent aspartate aminotransferase-like (Major domain)"/>
    <property type="match status" value="1"/>
</dbReference>
<dbReference type="SUPFAM" id="SSF53383">
    <property type="entry name" value="PLP-dependent transferases"/>
    <property type="match status" value="1"/>
</dbReference>
<evidence type="ECO:0000256" key="3">
    <source>
        <dbReference type="ARBA" id="ARBA00022898"/>
    </source>
</evidence>
<dbReference type="InterPro" id="IPR005814">
    <property type="entry name" value="Aminotrans_3"/>
</dbReference>
<name>X1FTM8_9ZZZZ</name>
<dbReference type="PANTHER" id="PTHR11986:SF58">
    <property type="entry name" value="LEUCINE_METHIONINE RACEMASE"/>
    <property type="match status" value="1"/>
</dbReference>
<dbReference type="AlphaFoldDB" id="X1FTM8"/>
<evidence type="ECO:0000256" key="1">
    <source>
        <dbReference type="ARBA" id="ARBA00001933"/>
    </source>
</evidence>
<dbReference type="Gene3D" id="3.90.1150.10">
    <property type="entry name" value="Aspartate Aminotransferase, domain 1"/>
    <property type="match status" value="1"/>
</dbReference>
<dbReference type="InterPro" id="IPR015422">
    <property type="entry name" value="PyrdxlP-dep_Trfase_small"/>
</dbReference>
<dbReference type="PANTHER" id="PTHR11986">
    <property type="entry name" value="AMINOTRANSFERASE CLASS III"/>
    <property type="match status" value="1"/>
</dbReference>
<dbReference type="GO" id="GO:0042802">
    <property type="term" value="F:identical protein binding"/>
    <property type="evidence" value="ECO:0007669"/>
    <property type="project" value="TreeGrafter"/>
</dbReference>
<comment type="similarity">
    <text evidence="2">Belongs to the class-III pyridoxal-phosphate-dependent aminotransferase family.</text>
</comment>
<accession>X1FTM8</accession>
<dbReference type="InterPro" id="IPR015424">
    <property type="entry name" value="PyrdxlP-dep_Trfase"/>
</dbReference>
<evidence type="ECO:0008006" key="5">
    <source>
        <dbReference type="Google" id="ProtNLM"/>
    </source>
</evidence>
<dbReference type="GO" id="GO:0030170">
    <property type="term" value="F:pyridoxal phosphate binding"/>
    <property type="evidence" value="ECO:0007669"/>
    <property type="project" value="InterPro"/>
</dbReference>
<dbReference type="PROSITE" id="PS00600">
    <property type="entry name" value="AA_TRANSFER_CLASS_3"/>
    <property type="match status" value="1"/>
</dbReference>
<protein>
    <recommendedName>
        <fullName evidence="5">Aminotransferase class III-fold pyridoxal phosphate-dependent enzyme</fullName>
    </recommendedName>
</protein>
<proteinExistence type="inferred from homology"/>
<dbReference type="GO" id="GO:0008483">
    <property type="term" value="F:transaminase activity"/>
    <property type="evidence" value="ECO:0007669"/>
    <property type="project" value="InterPro"/>
</dbReference>
<keyword evidence="3" id="KW-0663">Pyridoxal phosphate</keyword>